<dbReference type="GO" id="GO:0046872">
    <property type="term" value="F:metal ion binding"/>
    <property type="evidence" value="ECO:0007669"/>
    <property type="project" value="UniProtKB-KW"/>
</dbReference>
<evidence type="ECO:0000256" key="9">
    <source>
        <dbReference type="PIRSR" id="PIRSR605093-1"/>
    </source>
</evidence>
<evidence type="ECO:0000256" key="1">
    <source>
        <dbReference type="ARBA" id="ARBA00012494"/>
    </source>
</evidence>
<dbReference type="InterPro" id="IPR005093">
    <property type="entry name" value="RNArep_beta"/>
</dbReference>
<keyword evidence="6" id="KW-0693">Viral RNA replication</keyword>
<evidence type="ECO:0000256" key="4">
    <source>
        <dbReference type="ARBA" id="ARBA00022695"/>
    </source>
</evidence>
<keyword evidence="4" id="KW-0548">Nucleotidyltransferase</keyword>
<comment type="cofactor">
    <cofactor evidence="9">
        <name>Mg(2+)</name>
        <dbReference type="ChEBI" id="CHEBI:18420"/>
    </cofactor>
    <text evidence="9">Binds 2 Mg(2+) per subunit.</text>
</comment>
<proteinExistence type="predicted"/>
<dbReference type="GO" id="GO:0039694">
    <property type="term" value="P:viral RNA genome replication"/>
    <property type="evidence" value="ECO:0007669"/>
    <property type="project" value="InterPro"/>
</dbReference>
<name>A0A514D8R7_9VIRU</name>
<keyword evidence="2 11" id="KW-0696">RNA-directed RNA polymerase</keyword>
<evidence type="ECO:0000256" key="6">
    <source>
        <dbReference type="ARBA" id="ARBA00022953"/>
    </source>
</evidence>
<reference evidence="11" key="1">
    <citation type="submission" date="2019-05" db="EMBL/GenBank/DDBJ databases">
        <title>Metatranscriptomic reconstruction reveals RNA viruses with the potential to shape carbon cycling in soil.</title>
        <authorList>
            <person name="Starr E.P."/>
            <person name="Nuccio E."/>
            <person name="Pett-Ridge J."/>
            <person name="Banfield J.F."/>
            <person name="Firestone M.K."/>
        </authorList>
    </citation>
    <scope>NUCLEOTIDE SEQUENCE</scope>
    <source>
        <strain evidence="11">H1_Bulk_Litter_5_scaffold_2107</strain>
    </source>
</reference>
<evidence type="ECO:0000256" key="2">
    <source>
        <dbReference type="ARBA" id="ARBA00022484"/>
    </source>
</evidence>
<gene>
    <name evidence="11" type="ORF">H1BulkLitter52107_000001</name>
</gene>
<evidence type="ECO:0000256" key="5">
    <source>
        <dbReference type="ARBA" id="ARBA00022741"/>
    </source>
</evidence>
<evidence type="ECO:0000256" key="7">
    <source>
        <dbReference type="ARBA" id="ARBA00030248"/>
    </source>
</evidence>
<keyword evidence="5" id="KW-0547">Nucleotide-binding</keyword>
<dbReference type="PROSITE" id="PS50522">
    <property type="entry name" value="RDRP_PHAGE"/>
    <property type="match status" value="1"/>
</dbReference>
<dbReference type="GO" id="GO:0003968">
    <property type="term" value="F:RNA-directed RNA polymerase activity"/>
    <property type="evidence" value="ECO:0007669"/>
    <property type="project" value="UniProtKB-KW"/>
</dbReference>
<feature type="binding site" evidence="9">
    <location>
        <position position="436"/>
    </location>
    <ligand>
        <name>Mg(2+)</name>
        <dbReference type="ChEBI" id="CHEBI:18420"/>
        <label>2</label>
    </ligand>
</feature>
<accession>A0A514D8R7</accession>
<organism evidence="11">
    <name type="scientific">Leviviridae sp</name>
    <dbReference type="NCBI Taxonomy" id="2027243"/>
    <lineage>
        <taxon>Viruses</taxon>
        <taxon>Riboviria</taxon>
        <taxon>Orthornavirae</taxon>
        <taxon>Lenarviricota</taxon>
        <taxon>Leviviricetes</taxon>
        <taxon>Norzivirales</taxon>
        <taxon>Fiersviridae</taxon>
    </lineage>
</organism>
<feature type="domain" description="RdRp catalytic" evidence="10">
    <location>
        <begin position="323"/>
        <end position="468"/>
    </location>
</feature>
<dbReference type="EC" id="2.7.7.48" evidence="1"/>
<dbReference type="InterPro" id="IPR007096">
    <property type="entry name" value="RNA-dir_Rpol_cat_phage"/>
</dbReference>
<dbReference type="GO" id="GO:0000166">
    <property type="term" value="F:nucleotide binding"/>
    <property type="evidence" value="ECO:0007669"/>
    <property type="project" value="UniProtKB-KW"/>
</dbReference>
<evidence type="ECO:0000256" key="3">
    <source>
        <dbReference type="ARBA" id="ARBA00022679"/>
    </source>
</evidence>
<keyword evidence="9" id="KW-0460">Magnesium</keyword>
<keyword evidence="3" id="KW-0808">Transferase</keyword>
<evidence type="ECO:0000313" key="11">
    <source>
        <dbReference type="EMBL" id="QDH90002.1"/>
    </source>
</evidence>
<dbReference type="Pfam" id="PF03431">
    <property type="entry name" value="RNA_replicase_B"/>
    <property type="match status" value="1"/>
</dbReference>
<keyword evidence="9" id="KW-0479">Metal-binding</keyword>
<feature type="binding site" evidence="9">
    <location>
        <position position="338"/>
    </location>
    <ligand>
        <name>Mg(2+)</name>
        <dbReference type="ChEBI" id="CHEBI:18420"/>
        <label>2</label>
    </ligand>
</feature>
<evidence type="ECO:0000259" key="10">
    <source>
        <dbReference type="PROSITE" id="PS50522"/>
    </source>
</evidence>
<comment type="catalytic activity">
    <reaction evidence="8">
        <text>RNA(n) + a ribonucleoside 5'-triphosphate = RNA(n+1) + diphosphate</text>
        <dbReference type="Rhea" id="RHEA:21248"/>
        <dbReference type="Rhea" id="RHEA-COMP:14527"/>
        <dbReference type="Rhea" id="RHEA-COMP:17342"/>
        <dbReference type="ChEBI" id="CHEBI:33019"/>
        <dbReference type="ChEBI" id="CHEBI:61557"/>
        <dbReference type="ChEBI" id="CHEBI:140395"/>
        <dbReference type="EC" id="2.7.7.48"/>
    </reaction>
</comment>
<feature type="binding site" evidence="9">
    <location>
        <position position="437"/>
    </location>
    <ligand>
        <name>Mg(2+)</name>
        <dbReference type="ChEBI" id="CHEBI:18420"/>
        <label>2</label>
    </ligand>
</feature>
<sequence>MKSLIALWSCTANELAVRCCTSATRDITTVVSRAKHEGLWFLAVTLADFGKAFERCLDEGFVESSRFPGFAAKRTQGRDTGLPLFLGGFLTRVFDSQRGVLLDEPDIEAIYAIRQLTLMFSKIALPGPDHENGRAHQDHDRKVVDPSRGRAAISEYVQIENDVRAFDEMLDPQYLEDLYTMSNMLFGELFAKLDRDIQFGRTHPRHGPGVVADKLTSNGKWNQRTWTARLQEVIPFEDVLFPNRGEIYDSERELVNIVEPGQELPVKVTLVPKTLKTPRIIAIEPTAMQYAQQMIFRNILTAIKEDSLLYRLVGFDDQEPNRVLARKGSHNGDLATLDLSEASDRVSNRHVVAMLQDFPYLLAGVQASRSTKADVPGVGVLPLSKFASMGSALCFPMEAIVFVTICFLGIQRELSTTLSRSDVSKSFDGRVRVFGDDIIVPRDYVLSVVDELHTFGYKVNISKSFWTGRYRESCGREYFDGQDVSIVKIRHNIPSQRQDARGVIATVKARNQFYRSGLWQTVAYLDRHIEKLLIHFPNVAPTSPLLGRESFLGYQFQKLDPNYHSPLTKGYRVVAKPPPDVLEGAGAMTKCLLRYPPSLWGIPRDNYSEVDSVLDPRVDTEHLERSGRPKHVSIKLGWGPPA</sequence>
<protein>
    <recommendedName>
        <fullName evidence="1">RNA-directed RNA polymerase</fullName>
        <ecNumber evidence="1">2.7.7.48</ecNumber>
    </recommendedName>
    <alternativeName>
        <fullName evidence="7">RNA replicase beta chain</fullName>
    </alternativeName>
</protein>
<evidence type="ECO:0000256" key="8">
    <source>
        <dbReference type="ARBA" id="ARBA00048744"/>
    </source>
</evidence>
<dbReference type="EMBL" id="MN035168">
    <property type="protein sequence ID" value="QDH90002.1"/>
    <property type="molecule type" value="Genomic_RNA"/>
</dbReference>